<reference evidence="7 8" key="1">
    <citation type="submission" date="2021-03" db="EMBL/GenBank/DDBJ databases">
        <title>Sequencing the genomes of 1000 actinobacteria strains.</title>
        <authorList>
            <person name="Klenk H.-P."/>
        </authorList>
    </citation>
    <scope>NUCLEOTIDE SEQUENCE [LARGE SCALE GENOMIC DNA]</scope>
    <source>
        <strain evidence="7 8">DSM 18824</strain>
    </source>
</reference>
<feature type="compositionally biased region" description="Basic and acidic residues" evidence="5">
    <location>
        <begin position="591"/>
        <end position="618"/>
    </location>
</feature>
<evidence type="ECO:0000256" key="2">
    <source>
        <dbReference type="ARBA" id="ARBA00022729"/>
    </source>
</evidence>
<dbReference type="Gene3D" id="2.60.120.260">
    <property type="entry name" value="Galactose-binding domain-like"/>
    <property type="match status" value="1"/>
</dbReference>
<feature type="region of interest" description="Disordered" evidence="5">
    <location>
        <begin position="528"/>
        <end position="556"/>
    </location>
</feature>
<keyword evidence="8" id="KW-1185">Reference proteome</keyword>
<feature type="region of interest" description="Disordered" evidence="5">
    <location>
        <begin position="587"/>
        <end position="618"/>
    </location>
</feature>
<name>A0ABS4UNY3_9ACTN</name>
<sequence length="618" mass="67653">MRLLRVAAAAVLLLGVLAPTAPAAEIQEKAVTSQTTSQTFRNPVNPSADPSMMFYNGKYYVATTRGDRIGIWSSSSAATLLVQPEQVVWRDSDTSRNTQMWAPAFRHVGGRWYIYYTASDGVDANHRMYVLESAGDDPLGPYSFKAKIADFGEYAIDGEPFTINGQQYFVWTGPGRGQGGPAQLYIVRMSNPWTSVGDRVAIPADGGCSEVREGPTPLYGATRTFLTYSTCDTGKPDYQLWMKSIANGADPMVASNWVQHAGPIFSRNDDTGVWGPGHHSFFKSPDGTEDWIAYHAKNTSAYTYSFRTTRIQKITWNADGTPNLGRPLAAGATQNLPSGDPGSSNYWINDTDAAVAYTGAWSSGSGCGNQCFWGNDHWSWEPNATATISFTGTCVALLSVADTGNGIAAISVDGGPGATRRLLQLDPRRRTADVHQPHATVRPAHGPCPRHRRQEPVLHRRSHQPGPHRGLLRGLPRGRLRGRLTPRCAVRRRRNPPSVLHRRHGAPIRVSELGGLALQRSALEAGGEAADDVALQDQEQQQDRKRGEDQAGRDQAVVRGVLVDEGKHPDRNRLVAGAAQVQQGCEEVVPDLDRVQDQDRAGDRPQQREDHVHERLQM</sequence>
<dbReference type="InterPro" id="IPR023296">
    <property type="entry name" value="Glyco_hydro_beta-prop_sf"/>
</dbReference>
<feature type="compositionally biased region" description="Basic residues" evidence="5">
    <location>
        <begin position="476"/>
        <end position="506"/>
    </location>
</feature>
<feature type="compositionally biased region" description="Basic residues" evidence="5">
    <location>
        <begin position="448"/>
        <end position="463"/>
    </location>
</feature>
<dbReference type="PANTHER" id="PTHR43817">
    <property type="entry name" value="GLYCOSYL HYDROLASE"/>
    <property type="match status" value="1"/>
</dbReference>
<evidence type="ECO:0000256" key="6">
    <source>
        <dbReference type="SAM" id="SignalP"/>
    </source>
</evidence>
<dbReference type="SUPFAM" id="SSF75005">
    <property type="entry name" value="Arabinanase/levansucrase/invertase"/>
    <property type="match status" value="1"/>
</dbReference>
<evidence type="ECO:0000256" key="4">
    <source>
        <dbReference type="ARBA" id="ARBA00023295"/>
    </source>
</evidence>
<protein>
    <submittedName>
        <fullName evidence="7">GH43 family beta-xylosidase</fullName>
    </submittedName>
</protein>
<dbReference type="EMBL" id="JAGINT010000002">
    <property type="protein sequence ID" value="MBP2353355.1"/>
    <property type="molecule type" value="Genomic_DNA"/>
</dbReference>
<feature type="compositionally biased region" description="Low complexity" evidence="5">
    <location>
        <begin position="465"/>
        <end position="475"/>
    </location>
</feature>
<organism evidence="7 8">
    <name type="scientific">Kribbella aluminosa</name>
    <dbReference type="NCBI Taxonomy" id="416017"/>
    <lineage>
        <taxon>Bacteria</taxon>
        <taxon>Bacillati</taxon>
        <taxon>Actinomycetota</taxon>
        <taxon>Actinomycetes</taxon>
        <taxon>Propionibacteriales</taxon>
        <taxon>Kribbellaceae</taxon>
        <taxon>Kribbella</taxon>
    </lineage>
</organism>
<evidence type="ECO:0000256" key="5">
    <source>
        <dbReference type="SAM" id="MobiDB-lite"/>
    </source>
</evidence>
<dbReference type="PANTHER" id="PTHR43817:SF1">
    <property type="entry name" value="HYDROLASE, FAMILY 43, PUTATIVE (AFU_ORTHOLOGUE AFUA_3G01660)-RELATED"/>
    <property type="match status" value="1"/>
</dbReference>
<comment type="similarity">
    <text evidence="1">Belongs to the glycosyl hydrolase 43 family.</text>
</comment>
<keyword evidence="3" id="KW-0378">Hydrolase</keyword>
<dbReference type="Proteomes" id="UP000755585">
    <property type="component" value="Unassembled WGS sequence"/>
</dbReference>
<evidence type="ECO:0000313" key="7">
    <source>
        <dbReference type="EMBL" id="MBP2353355.1"/>
    </source>
</evidence>
<evidence type="ECO:0000256" key="1">
    <source>
        <dbReference type="ARBA" id="ARBA00009865"/>
    </source>
</evidence>
<dbReference type="Pfam" id="PF04616">
    <property type="entry name" value="Glyco_hydro_43"/>
    <property type="match status" value="1"/>
</dbReference>
<keyword evidence="2 6" id="KW-0732">Signal</keyword>
<dbReference type="InterPro" id="IPR006710">
    <property type="entry name" value="Glyco_hydro_43"/>
</dbReference>
<dbReference type="Gene3D" id="2.115.10.20">
    <property type="entry name" value="Glycosyl hydrolase domain, family 43"/>
    <property type="match status" value="1"/>
</dbReference>
<feature type="region of interest" description="Disordered" evidence="5">
    <location>
        <begin position="431"/>
        <end position="506"/>
    </location>
</feature>
<comment type="caution">
    <text evidence="7">The sequence shown here is derived from an EMBL/GenBank/DDBJ whole genome shotgun (WGS) entry which is preliminary data.</text>
</comment>
<gene>
    <name evidence="7" type="ORF">JOF29_004465</name>
</gene>
<accession>A0ABS4UNY3</accession>
<evidence type="ECO:0000256" key="3">
    <source>
        <dbReference type="ARBA" id="ARBA00022801"/>
    </source>
</evidence>
<keyword evidence="4" id="KW-0326">Glycosidase</keyword>
<proteinExistence type="inferred from homology"/>
<feature type="chain" id="PRO_5046581961" evidence="6">
    <location>
        <begin position="24"/>
        <end position="618"/>
    </location>
</feature>
<evidence type="ECO:0000313" key="8">
    <source>
        <dbReference type="Proteomes" id="UP000755585"/>
    </source>
</evidence>
<feature type="signal peptide" evidence="6">
    <location>
        <begin position="1"/>
        <end position="23"/>
    </location>
</feature>
<feature type="compositionally biased region" description="Basic and acidic residues" evidence="5">
    <location>
        <begin position="541"/>
        <end position="552"/>
    </location>
</feature>
<dbReference type="CDD" id="cd18820">
    <property type="entry name" value="GH43_LbAraf43-like"/>
    <property type="match status" value="1"/>
</dbReference>